<evidence type="ECO:0000313" key="2">
    <source>
        <dbReference type="EMBL" id="KAJ8063136.1"/>
    </source>
</evidence>
<dbReference type="EMBL" id="JAPEIS010000009">
    <property type="protein sequence ID" value="KAJ8063136.1"/>
    <property type="molecule type" value="Genomic_DNA"/>
</dbReference>
<dbReference type="AlphaFoldDB" id="A0A9X0DGY8"/>
<gene>
    <name evidence="2" type="ORF">OCU04_008379</name>
</gene>
<sequence>MPSNERVINRLRQMYVSNKHGNWMASKASIRLLQMLHGGHHKINLLFEPIIPAHASGVFRTIQEAETGLSFQHRGVLPSNLTILRVQPGENIQKVEYDNSFESMPTLKIIGVLSEYPHHHHQHRHHHHKRPNLISRKSSWHRGQHYYDQKRSRNRDEPVENYSIPAKRTDSAVVEPRMNEYMEPSPRFHQDALRRVSVPYSSTAAQPLNLTTRAPPSENQAIQPANVPQMVAVPQYPQVIPAMVNCQPLPPQAVGSISVPISNSTSSRRRSLSPIPSHRHHRTDISSKTPQSTSIDPDPSSPRRNRRNSESEASHYKNGDSQKDNNNSNHEHHYGVRETLSHIKDKLMHPVPPISSAGSVA</sequence>
<feature type="compositionally biased region" description="Basic residues" evidence="1">
    <location>
        <begin position="118"/>
        <end position="131"/>
    </location>
</feature>
<evidence type="ECO:0000256" key="1">
    <source>
        <dbReference type="SAM" id="MobiDB-lite"/>
    </source>
</evidence>
<feature type="compositionally biased region" description="Polar residues" evidence="1">
    <location>
        <begin position="286"/>
        <end position="295"/>
    </location>
</feature>
<feature type="compositionally biased region" description="Basic residues" evidence="1">
    <location>
        <begin position="267"/>
        <end position="282"/>
    </location>
</feature>
<feature type="region of interest" description="Disordered" evidence="1">
    <location>
        <begin position="260"/>
        <end position="332"/>
    </location>
</feature>
<reference evidence="2" key="1">
    <citation type="submission" date="2022-11" db="EMBL/GenBank/DDBJ databases">
        <title>Genome Resource of Sclerotinia nivalis Strain SnTB1, a Plant Pathogen Isolated from American Ginseng.</title>
        <authorList>
            <person name="Fan S."/>
        </authorList>
    </citation>
    <scope>NUCLEOTIDE SEQUENCE</scope>
    <source>
        <strain evidence="2">SnTB1</strain>
    </source>
</reference>
<proteinExistence type="predicted"/>
<organism evidence="2 3">
    <name type="scientific">Sclerotinia nivalis</name>
    <dbReference type="NCBI Taxonomy" id="352851"/>
    <lineage>
        <taxon>Eukaryota</taxon>
        <taxon>Fungi</taxon>
        <taxon>Dikarya</taxon>
        <taxon>Ascomycota</taxon>
        <taxon>Pezizomycotina</taxon>
        <taxon>Leotiomycetes</taxon>
        <taxon>Helotiales</taxon>
        <taxon>Sclerotiniaceae</taxon>
        <taxon>Sclerotinia</taxon>
    </lineage>
</organism>
<dbReference type="Proteomes" id="UP001152300">
    <property type="component" value="Unassembled WGS sequence"/>
</dbReference>
<accession>A0A9X0DGY8</accession>
<keyword evidence="3" id="KW-1185">Reference proteome</keyword>
<name>A0A9X0DGY8_9HELO</name>
<dbReference type="OrthoDB" id="3555934at2759"/>
<evidence type="ECO:0000313" key="3">
    <source>
        <dbReference type="Proteomes" id="UP001152300"/>
    </source>
</evidence>
<protein>
    <submittedName>
        <fullName evidence="2">Uncharacterized protein</fullName>
    </submittedName>
</protein>
<comment type="caution">
    <text evidence="2">The sequence shown here is derived from an EMBL/GenBank/DDBJ whole genome shotgun (WGS) entry which is preliminary data.</text>
</comment>
<feature type="compositionally biased region" description="Basic and acidic residues" evidence="1">
    <location>
        <begin position="307"/>
        <end position="332"/>
    </location>
</feature>
<feature type="region of interest" description="Disordered" evidence="1">
    <location>
        <begin position="118"/>
        <end position="163"/>
    </location>
</feature>
<feature type="compositionally biased region" description="Basic and acidic residues" evidence="1">
    <location>
        <begin position="145"/>
        <end position="158"/>
    </location>
</feature>